<gene>
    <name evidence="2" type="ORF">AQJ11_41165</name>
</gene>
<dbReference type="EMBL" id="LMWP01000063">
    <property type="protein sequence ID" value="KUN16091.1"/>
    <property type="molecule type" value="Genomic_DNA"/>
</dbReference>
<dbReference type="SUPFAM" id="SSF52151">
    <property type="entry name" value="FabD/lysophospholipase-like"/>
    <property type="match status" value="1"/>
</dbReference>
<accession>A0A117Q9I1</accession>
<evidence type="ECO:0000313" key="2">
    <source>
        <dbReference type="EMBL" id="KUN16091.1"/>
    </source>
</evidence>
<protein>
    <recommendedName>
        <fullName evidence="4">Malonyl-CoA:ACP transacylase (MAT) domain-containing protein</fullName>
    </recommendedName>
</protein>
<evidence type="ECO:0008006" key="4">
    <source>
        <dbReference type="Google" id="ProtNLM"/>
    </source>
</evidence>
<dbReference type="AlphaFoldDB" id="A0A117Q9I1"/>
<proteinExistence type="predicted"/>
<dbReference type="Proteomes" id="UP000053398">
    <property type="component" value="Unassembled WGS sequence"/>
</dbReference>
<comment type="caution">
    <text evidence="2">The sequence shown here is derived from an EMBL/GenBank/DDBJ whole genome shotgun (WGS) entry which is preliminary data.</text>
</comment>
<evidence type="ECO:0000256" key="1">
    <source>
        <dbReference type="SAM" id="MobiDB-lite"/>
    </source>
</evidence>
<feature type="region of interest" description="Disordered" evidence="1">
    <location>
        <begin position="78"/>
        <end position="107"/>
    </location>
</feature>
<name>A0A117Q9I1_STRCK</name>
<evidence type="ECO:0000313" key="3">
    <source>
        <dbReference type="Proteomes" id="UP000053398"/>
    </source>
</evidence>
<sequence length="147" mass="15840">MGTQYLGMGTALYRQYPALRDALDAADRVLTPLTGVPLGALMRGECTGTERLNEALYAQPRPVRLRIGHEAALAVLGSPPVGADRPQPRRAFSSTANECRPLSRSRAAVPRPDMRAPMMSTSWSSTTDPPSGMFFDGPLWAVVLTQG</sequence>
<dbReference type="InterPro" id="IPR001227">
    <property type="entry name" value="Ac_transferase_dom_sf"/>
</dbReference>
<reference evidence="2 3" key="1">
    <citation type="submission" date="2015-10" db="EMBL/GenBank/DDBJ databases">
        <title>Draft genome sequence of Streptomyces corchorusii DSM 40340, type strain for the species Streptomyces corchorusii.</title>
        <authorList>
            <person name="Ruckert C."/>
            <person name="Winkler A."/>
            <person name="Kalinowski J."/>
            <person name="Kampfer P."/>
            <person name="Glaeser S."/>
        </authorList>
    </citation>
    <scope>NUCLEOTIDE SEQUENCE [LARGE SCALE GENOMIC DNA]</scope>
    <source>
        <strain evidence="2 3">DSM 40340</strain>
    </source>
</reference>
<organism evidence="2 3">
    <name type="scientific">Streptomyces corchorusii</name>
    <name type="common">Streptomyces chibaensis</name>
    <dbReference type="NCBI Taxonomy" id="1903"/>
    <lineage>
        <taxon>Bacteria</taxon>
        <taxon>Bacillati</taxon>
        <taxon>Actinomycetota</taxon>
        <taxon>Actinomycetes</taxon>
        <taxon>Kitasatosporales</taxon>
        <taxon>Streptomycetaceae</taxon>
        <taxon>Streptomyces</taxon>
    </lineage>
</organism>
<dbReference type="Gene3D" id="3.40.366.10">
    <property type="entry name" value="Malonyl-Coenzyme A Acyl Carrier Protein, domain 2"/>
    <property type="match status" value="1"/>
</dbReference>
<dbReference type="InterPro" id="IPR016035">
    <property type="entry name" value="Acyl_Trfase/lysoPLipase"/>
</dbReference>
<keyword evidence="3" id="KW-1185">Reference proteome</keyword>
<dbReference type="GO" id="GO:0016740">
    <property type="term" value="F:transferase activity"/>
    <property type="evidence" value="ECO:0007669"/>
    <property type="project" value="InterPro"/>
</dbReference>